<proteinExistence type="inferred from homology"/>
<evidence type="ECO:0000256" key="1">
    <source>
        <dbReference type="ARBA" id="ARBA00005771"/>
    </source>
</evidence>
<organism evidence="4 5">
    <name type="scientific">Arctia plantaginis</name>
    <name type="common">Wood tiger moth</name>
    <name type="synonym">Phalaena plantaginis</name>
    <dbReference type="NCBI Taxonomy" id="874455"/>
    <lineage>
        <taxon>Eukaryota</taxon>
        <taxon>Metazoa</taxon>
        <taxon>Ecdysozoa</taxon>
        <taxon>Arthropoda</taxon>
        <taxon>Hexapoda</taxon>
        <taxon>Insecta</taxon>
        <taxon>Pterygota</taxon>
        <taxon>Neoptera</taxon>
        <taxon>Endopterygota</taxon>
        <taxon>Lepidoptera</taxon>
        <taxon>Glossata</taxon>
        <taxon>Ditrysia</taxon>
        <taxon>Noctuoidea</taxon>
        <taxon>Erebidae</taxon>
        <taxon>Arctiinae</taxon>
        <taxon>Arctia</taxon>
    </lineage>
</organism>
<dbReference type="InterPro" id="IPR000863">
    <property type="entry name" value="Sulfotransferase_dom"/>
</dbReference>
<name>A0A8S0Z6S4_ARCPL</name>
<gene>
    <name evidence="4" type="ORF">APLA_LOCUS3616</name>
</gene>
<keyword evidence="2" id="KW-0808">Transferase</keyword>
<dbReference type="Proteomes" id="UP000494256">
    <property type="component" value="Unassembled WGS sequence"/>
</dbReference>
<dbReference type="Pfam" id="PF00685">
    <property type="entry name" value="Sulfotransfer_1"/>
    <property type="match status" value="1"/>
</dbReference>
<feature type="domain" description="Sulfotransferase" evidence="3">
    <location>
        <begin position="78"/>
        <end position="350"/>
    </location>
</feature>
<dbReference type="Gene3D" id="3.40.50.300">
    <property type="entry name" value="P-loop containing nucleotide triphosphate hydrolases"/>
    <property type="match status" value="1"/>
</dbReference>
<evidence type="ECO:0000313" key="5">
    <source>
        <dbReference type="Proteomes" id="UP000494256"/>
    </source>
</evidence>
<sequence>MGSSNIFLEIKMGEKKMPFPYEFKELKPEEKMMLLKAYKASELMPRFDLVSVGPKKFKLLRPFCEEAADIYNMALRSDDIFVVTYPRSGTTWTQELVWLVANDFDYATAKSKVLMQRFPFVEFLKYAGSQWQEELLQNAKDKEMTSEFLKNVNKPVKEKLSAIPSPRFLKTHMPLSLLPPKLLDTAKVVYVARDPRDVSVSNFHLNRLINIFDFPGTLKDYWSLFSQNLVKISPYFEHVKEAWNLRHHPNMLFLFYEDSIKDLPSSIRRVADFLGKDVTEDQVTSLCDHLNFENFKKNDAVNFEYIKGLGVFTQEEDFIRRGKAGGWREYFDEEMTQQADQWIANNLRDTDLRFPKL</sequence>
<dbReference type="SUPFAM" id="SSF52540">
    <property type="entry name" value="P-loop containing nucleoside triphosphate hydrolases"/>
    <property type="match status" value="1"/>
</dbReference>
<dbReference type="AlphaFoldDB" id="A0A8S0Z6S4"/>
<dbReference type="InterPro" id="IPR027417">
    <property type="entry name" value="P-loop_NTPase"/>
</dbReference>
<dbReference type="EMBL" id="CADEBD010000283">
    <property type="protein sequence ID" value="CAB3228660.1"/>
    <property type="molecule type" value="Genomic_DNA"/>
</dbReference>
<dbReference type="PANTHER" id="PTHR11783">
    <property type="entry name" value="SULFOTRANSFERASE SULT"/>
    <property type="match status" value="1"/>
</dbReference>
<reference evidence="4 5" key="1">
    <citation type="submission" date="2020-04" db="EMBL/GenBank/DDBJ databases">
        <authorList>
            <person name="Wallbank WR R."/>
            <person name="Pardo Diaz C."/>
            <person name="Kozak K."/>
            <person name="Martin S."/>
            <person name="Jiggins C."/>
            <person name="Moest M."/>
            <person name="Warren A I."/>
            <person name="Byers J.R.P. K."/>
            <person name="Montejo-Kovacevich G."/>
            <person name="Yen C E."/>
        </authorList>
    </citation>
    <scope>NUCLEOTIDE SEQUENCE [LARGE SCALE GENOMIC DNA]</scope>
</reference>
<comment type="similarity">
    <text evidence="1">Belongs to the sulfotransferase 1 family.</text>
</comment>
<evidence type="ECO:0000256" key="2">
    <source>
        <dbReference type="ARBA" id="ARBA00022679"/>
    </source>
</evidence>
<protein>
    <recommendedName>
        <fullName evidence="3">Sulfotransferase domain-containing protein</fullName>
    </recommendedName>
</protein>
<dbReference type="OrthoDB" id="10062814at2759"/>
<accession>A0A8S0Z6S4</accession>
<evidence type="ECO:0000259" key="3">
    <source>
        <dbReference type="Pfam" id="PF00685"/>
    </source>
</evidence>
<evidence type="ECO:0000313" key="4">
    <source>
        <dbReference type="EMBL" id="CAB3228660.1"/>
    </source>
</evidence>
<comment type="caution">
    <text evidence="4">The sequence shown here is derived from an EMBL/GenBank/DDBJ whole genome shotgun (WGS) entry which is preliminary data.</text>
</comment>
<dbReference type="GO" id="GO:0008146">
    <property type="term" value="F:sulfotransferase activity"/>
    <property type="evidence" value="ECO:0007669"/>
    <property type="project" value="InterPro"/>
</dbReference>